<protein>
    <submittedName>
        <fullName evidence="3">MEMO1 family protein</fullName>
    </submittedName>
</protein>
<evidence type="ECO:0000259" key="2">
    <source>
        <dbReference type="PROSITE" id="PS51112"/>
    </source>
</evidence>
<dbReference type="Gene3D" id="3.40.830.10">
    <property type="entry name" value="LigB-like"/>
    <property type="match status" value="1"/>
</dbReference>
<proteinExistence type="inferred from homology"/>
<feature type="domain" description="AMMECR1" evidence="2">
    <location>
        <begin position="261"/>
        <end position="442"/>
    </location>
</feature>
<organism evidence="3 4">
    <name type="scientific">Sinisalibacter aestuarii</name>
    <dbReference type="NCBI Taxonomy" id="2949426"/>
    <lineage>
        <taxon>Bacteria</taxon>
        <taxon>Pseudomonadati</taxon>
        <taxon>Pseudomonadota</taxon>
        <taxon>Alphaproteobacteria</taxon>
        <taxon>Rhodobacterales</taxon>
        <taxon>Roseobacteraceae</taxon>
        <taxon>Sinisalibacter</taxon>
    </lineage>
</organism>
<dbReference type="EMBL" id="BROH01000009">
    <property type="protein sequence ID" value="GKY89088.1"/>
    <property type="molecule type" value="Genomic_DNA"/>
</dbReference>
<dbReference type="SUPFAM" id="SSF143447">
    <property type="entry name" value="AMMECR1-like"/>
    <property type="match status" value="1"/>
</dbReference>
<comment type="similarity">
    <text evidence="1">Belongs to the MEMO1 family.</text>
</comment>
<evidence type="ECO:0000313" key="3">
    <source>
        <dbReference type="EMBL" id="GKY89088.1"/>
    </source>
</evidence>
<keyword evidence="4" id="KW-1185">Reference proteome</keyword>
<dbReference type="Gene3D" id="3.30.700.20">
    <property type="entry name" value="Hypothetical protein ph0010, domain 1"/>
    <property type="match status" value="1"/>
</dbReference>
<comment type="caution">
    <text evidence="3">The sequence shown here is derived from an EMBL/GenBank/DDBJ whole genome shotgun (WGS) entry which is preliminary data.</text>
</comment>
<evidence type="ECO:0000313" key="4">
    <source>
        <dbReference type="Proteomes" id="UP001144205"/>
    </source>
</evidence>
<dbReference type="Proteomes" id="UP001144205">
    <property type="component" value="Unassembled WGS sequence"/>
</dbReference>
<dbReference type="PROSITE" id="PS51112">
    <property type="entry name" value="AMMECR1"/>
    <property type="match status" value="1"/>
</dbReference>
<name>A0ABQ5LWU3_9RHOB</name>
<dbReference type="CDD" id="cd07361">
    <property type="entry name" value="MEMO_like"/>
    <property type="match status" value="1"/>
</dbReference>
<dbReference type="InterPro" id="IPR002733">
    <property type="entry name" value="AMMECR1_domain"/>
</dbReference>
<accession>A0ABQ5LWU3</accession>
<dbReference type="InterPro" id="IPR027485">
    <property type="entry name" value="AMMECR1_N"/>
</dbReference>
<dbReference type="InterPro" id="IPR002737">
    <property type="entry name" value="MEMO1_fam"/>
</dbReference>
<dbReference type="InterPro" id="IPR036071">
    <property type="entry name" value="AMMECR1_dom_sf"/>
</dbReference>
<dbReference type="NCBIfam" id="TIGR04336">
    <property type="entry name" value="AmmeMemoSam_B"/>
    <property type="match status" value="1"/>
</dbReference>
<gene>
    <name evidence="3" type="ORF">STA1M1_29570</name>
</gene>
<dbReference type="NCBIfam" id="TIGR04335">
    <property type="entry name" value="AmmeMemoSam_A"/>
    <property type="match status" value="1"/>
</dbReference>
<dbReference type="Pfam" id="PF01875">
    <property type="entry name" value="Memo"/>
    <property type="match status" value="1"/>
</dbReference>
<evidence type="ECO:0000256" key="1">
    <source>
        <dbReference type="ARBA" id="ARBA00006315"/>
    </source>
</evidence>
<dbReference type="Pfam" id="PF01871">
    <property type="entry name" value="AMMECR1"/>
    <property type="match status" value="1"/>
</dbReference>
<dbReference type="InterPro" id="IPR027623">
    <property type="entry name" value="AmmeMemoSam_A"/>
</dbReference>
<sequence length="442" mass="46774">MFYPADAAELARAVEACLARGAGAEGPQPPRAIISPHAGYAYSGWLAGAAWQSTAGADIRHAVVLSPSHRHAFAGIALPSGGAYAMPGFDLAINTAARTALMEAGLAHIEDAAHDREHGAETQFPFLHALHPQADVLPLVLGQVEDAQVAAALDLLDGLLGHPLFVLSSDLSHFLTEGAAIAHDDAASRLIETGAWQSLSGAHACGARGIRGYLASRTGQGARAVRLARATSAEVTHDTSRVVGYGAWALYGPEGDAIRRDDRAALLRVAREALAGRTATGRDPKIDPASFHPRLRSHGAAFVTLTRAGRLRGCIGSLTAHRPLVQDVAQNAICAGHADPRFAAVTAGELAEIHLKIAVLGPPAPMAFASEEDLLAQLRPGEDGLILSDRGRRGTFLPMVWESLPEPAAFWRQLKRKAELAEDHWSDTLEVQRYRAESFAEG</sequence>
<dbReference type="Gene3D" id="3.30.1490.150">
    <property type="entry name" value="Hypothetical protein ph0010, domain 2"/>
    <property type="match status" value="1"/>
</dbReference>
<dbReference type="PANTHER" id="PTHR11060:SF0">
    <property type="entry name" value="PROTEIN MEMO1"/>
    <property type="match status" value="1"/>
</dbReference>
<reference evidence="3" key="1">
    <citation type="journal article" date="2023" name="Int. J. Syst. Evol. Microbiol.">
        <title>Sinisalibacter aestuarii sp. nov., isolated from estuarine sediment of the Arakawa River.</title>
        <authorList>
            <person name="Arafat S.T."/>
            <person name="Hirano S."/>
            <person name="Sato A."/>
            <person name="Takeuchi K."/>
            <person name="Yasuda T."/>
            <person name="Terahara T."/>
            <person name="Hamada M."/>
            <person name="Kobayashi T."/>
        </authorList>
    </citation>
    <scope>NUCLEOTIDE SEQUENCE</scope>
    <source>
        <strain evidence="3">B-399</strain>
    </source>
</reference>
<dbReference type="PANTHER" id="PTHR11060">
    <property type="entry name" value="PROTEIN MEMO1"/>
    <property type="match status" value="1"/>
</dbReference>